<dbReference type="AlphaFoldDB" id="A0A1Q3BPM3"/>
<name>A0A1Q3BPM3_CEPFO</name>
<reference evidence="3" key="1">
    <citation type="submission" date="2016-04" db="EMBL/GenBank/DDBJ databases">
        <title>Cephalotus genome sequencing.</title>
        <authorList>
            <person name="Fukushima K."/>
            <person name="Hasebe M."/>
            <person name="Fang X."/>
        </authorList>
    </citation>
    <scope>NUCLEOTIDE SEQUENCE [LARGE SCALE GENOMIC DNA]</scope>
    <source>
        <strain evidence="3">cv. St1</strain>
    </source>
</reference>
<evidence type="ECO:0000313" key="3">
    <source>
        <dbReference type="Proteomes" id="UP000187406"/>
    </source>
</evidence>
<comment type="caution">
    <text evidence="2">The sequence shown here is derived from an EMBL/GenBank/DDBJ whole genome shotgun (WGS) entry which is preliminary data.</text>
</comment>
<feature type="domain" description="DUF8040" evidence="1">
    <location>
        <begin position="16"/>
        <end position="104"/>
    </location>
</feature>
<protein>
    <recommendedName>
        <fullName evidence="1">DUF8040 domain-containing protein</fullName>
    </recommendedName>
</protein>
<dbReference type="Proteomes" id="UP000187406">
    <property type="component" value="Unassembled WGS sequence"/>
</dbReference>
<organism evidence="2 3">
    <name type="scientific">Cephalotus follicularis</name>
    <name type="common">Albany pitcher plant</name>
    <dbReference type="NCBI Taxonomy" id="3775"/>
    <lineage>
        <taxon>Eukaryota</taxon>
        <taxon>Viridiplantae</taxon>
        <taxon>Streptophyta</taxon>
        <taxon>Embryophyta</taxon>
        <taxon>Tracheophyta</taxon>
        <taxon>Spermatophyta</taxon>
        <taxon>Magnoliopsida</taxon>
        <taxon>eudicotyledons</taxon>
        <taxon>Gunneridae</taxon>
        <taxon>Pentapetalae</taxon>
        <taxon>rosids</taxon>
        <taxon>fabids</taxon>
        <taxon>Oxalidales</taxon>
        <taxon>Cephalotaceae</taxon>
        <taxon>Cephalotus</taxon>
    </lineage>
</organism>
<dbReference type="Pfam" id="PF26138">
    <property type="entry name" value="DUF8040"/>
    <property type="match status" value="1"/>
</dbReference>
<dbReference type="InParanoid" id="A0A1Q3BPM3"/>
<sequence>MHRAQARCLPRNRDNTSILSGNAHTLELLRGSYRQCIELIRMSREAYVHLCTHFRHKLWLHDSRHVSVEEKMKVFLTIIGHNERYVVIKRRFQHSSQTIHKYFH</sequence>
<evidence type="ECO:0000313" key="2">
    <source>
        <dbReference type="EMBL" id="GAV69838.1"/>
    </source>
</evidence>
<dbReference type="OrthoDB" id="1721331at2759"/>
<gene>
    <name evidence="2" type="ORF">CFOL_v3_13339</name>
</gene>
<evidence type="ECO:0000259" key="1">
    <source>
        <dbReference type="Pfam" id="PF26138"/>
    </source>
</evidence>
<dbReference type="InterPro" id="IPR045249">
    <property type="entry name" value="HARBI1-like"/>
</dbReference>
<dbReference type="PANTHER" id="PTHR22930">
    <property type="match status" value="1"/>
</dbReference>
<keyword evidence="3" id="KW-1185">Reference proteome</keyword>
<proteinExistence type="predicted"/>
<dbReference type="InterPro" id="IPR058353">
    <property type="entry name" value="DUF8040"/>
</dbReference>
<dbReference type="EMBL" id="BDDD01000755">
    <property type="protein sequence ID" value="GAV69838.1"/>
    <property type="molecule type" value="Genomic_DNA"/>
</dbReference>
<accession>A0A1Q3BPM3</accession>
<dbReference type="PANTHER" id="PTHR22930:SF265">
    <property type="entry name" value="MYB_SANT-LIKE DOMAIN, HARBINGER TRANSPOSASE-DERIVED NUCLEASE DOMAIN-CONTAINING PROTEIN"/>
    <property type="match status" value="1"/>
</dbReference>